<dbReference type="OrthoDB" id="419317at2759"/>
<dbReference type="EMBL" id="LLXJ01001850">
    <property type="protein sequence ID" value="PKC00505.1"/>
    <property type="molecule type" value="Genomic_DNA"/>
</dbReference>
<protein>
    <recommendedName>
        <fullName evidence="1">Ubiquitin-like domain-containing protein</fullName>
    </recommendedName>
</protein>
<evidence type="ECO:0000313" key="2">
    <source>
        <dbReference type="EMBL" id="CAB5362468.1"/>
    </source>
</evidence>
<dbReference type="VEuPathDB" id="FungiDB:RhiirA1_440381"/>
<organism evidence="4 5">
    <name type="scientific">Rhizophagus irregularis</name>
    <dbReference type="NCBI Taxonomy" id="588596"/>
    <lineage>
        <taxon>Eukaryota</taxon>
        <taxon>Fungi</taxon>
        <taxon>Fungi incertae sedis</taxon>
        <taxon>Mucoromycota</taxon>
        <taxon>Glomeromycotina</taxon>
        <taxon>Glomeromycetes</taxon>
        <taxon>Glomerales</taxon>
        <taxon>Glomeraceae</taxon>
        <taxon>Rhizophagus</taxon>
    </lineage>
</organism>
<evidence type="ECO:0000313" key="4">
    <source>
        <dbReference type="EMBL" id="PKC68826.1"/>
    </source>
</evidence>
<reference evidence="3 6" key="2">
    <citation type="submission" date="2017-09" db="EMBL/GenBank/DDBJ databases">
        <title>Extensive intraspecific genome diversity in a model arbuscular mycorrhizal fungus.</title>
        <authorList>
            <person name="Chen E.C."/>
            <person name="Morin E."/>
            <person name="Beaudet D."/>
            <person name="Noel J."/>
            <person name="Ndikumana S."/>
            <person name="Charron P."/>
            <person name="St-Onge C."/>
            <person name="Giorgi J."/>
            <person name="Grigoriev I.V."/>
            <person name="Roux C."/>
            <person name="Martin F.M."/>
            <person name="Corradi N."/>
        </authorList>
    </citation>
    <scope>NUCLEOTIDE SEQUENCE [LARGE SCALE GENOMIC DNA]</scope>
    <source>
        <strain evidence="3 6">A5</strain>
    </source>
</reference>
<dbReference type="InterPro" id="IPR050158">
    <property type="entry name" value="Ubiquitin_ubiquitin-like"/>
</dbReference>
<reference evidence="3 6" key="1">
    <citation type="submission" date="2016-04" db="EMBL/GenBank/DDBJ databases">
        <title>Genome analyses suggest a sexual origin of heterokaryosis in a supposedly ancient asexual fungus.</title>
        <authorList>
            <person name="Ropars J."/>
            <person name="Sedzielewska K."/>
            <person name="Noel J."/>
            <person name="Charron P."/>
            <person name="Farinelli L."/>
            <person name="Marton T."/>
            <person name="Kruger M."/>
            <person name="Pelin A."/>
            <person name="Brachmann A."/>
            <person name="Corradi N."/>
        </authorList>
    </citation>
    <scope>NUCLEOTIDE SEQUENCE [LARGE SCALE GENOMIC DNA]</scope>
    <source>
        <strain evidence="3 6">A5</strain>
    </source>
</reference>
<dbReference type="Proteomes" id="UP000684084">
    <property type="component" value="Unassembled WGS sequence"/>
</dbReference>
<name>A0A2I1EQE2_9GLOM</name>
<gene>
    <name evidence="2" type="ORF">CHRIB12_LOCUS9104</name>
    <name evidence="4" type="ORF">RhiirA1_440381</name>
    <name evidence="3" type="ORF">RhiirA5_458821</name>
</gene>
<dbReference type="Gene3D" id="3.10.20.90">
    <property type="entry name" value="Phosphatidylinositol 3-kinase Catalytic Subunit, Chain A, domain 1"/>
    <property type="match status" value="1"/>
</dbReference>
<sequence>MVEYFQIYVNGLEGRTTTLNDVTPETKVIDIKKMLKDKISVETEHQRLIFAGRQLEDNHTAEHYKIIQRSTLHLVVRLPGGVDEKRYDSDDGIELTNEPDMITWDDDSDNLRAKMPCGHAIGPESLTAFCRSLVSEGRFQFFCPYINRTTNVSCRGEWQYTDIRKIGLLTDDECKYFESKISENYALRALGVQECPQCSTCCEKNDKNRTSVICLICSRKPGAREFAFCWYCLHEVKSLHGYRCNNDLCGGVDPRLAILNNAVKKKVGNVSEVPSCRACPKCGTIIEHDRDCKHMKCPCDQEFCFICLSLRDPQTGWSCGVFNSVCNIAPVQTTIPGL</sequence>
<dbReference type="InterPro" id="IPR000626">
    <property type="entry name" value="Ubiquitin-like_dom"/>
</dbReference>
<dbReference type="Proteomes" id="UP000232688">
    <property type="component" value="Unassembled WGS sequence"/>
</dbReference>
<dbReference type="EMBL" id="CAGKOT010000017">
    <property type="protein sequence ID" value="CAB5362468.1"/>
    <property type="molecule type" value="Genomic_DNA"/>
</dbReference>
<dbReference type="SMART" id="SM00213">
    <property type="entry name" value="UBQ"/>
    <property type="match status" value="1"/>
</dbReference>
<evidence type="ECO:0000259" key="1">
    <source>
        <dbReference type="PROSITE" id="PS50053"/>
    </source>
</evidence>
<dbReference type="Gene3D" id="1.20.120.1750">
    <property type="match status" value="1"/>
</dbReference>
<evidence type="ECO:0000313" key="5">
    <source>
        <dbReference type="Proteomes" id="UP000232688"/>
    </source>
</evidence>
<reference evidence="4 5" key="4">
    <citation type="submission" date="2017-10" db="EMBL/GenBank/DDBJ databases">
        <title>Genome analyses suggest a sexual origin of heterokaryosis in a supposedly ancient asexual fungus.</title>
        <authorList>
            <person name="Corradi N."/>
            <person name="Sedzielewska K."/>
            <person name="Noel J."/>
            <person name="Charron P."/>
            <person name="Farinelli L."/>
            <person name="Marton T."/>
            <person name="Kruger M."/>
            <person name="Pelin A."/>
            <person name="Brachmann A."/>
            <person name="Corradi N."/>
        </authorList>
    </citation>
    <scope>NUCLEOTIDE SEQUENCE [LARGE SCALE GENOMIC DNA]</scope>
    <source>
        <strain evidence="4 5">A1</strain>
    </source>
</reference>
<dbReference type="CDD" id="cd20336">
    <property type="entry name" value="Rcat_RBR"/>
    <property type="match status" value="1"/>
</dbReference>
<dbReference type="SUPFAM" id="SSF57850">
    <property type="entry name" value="RING/U-box"/>
    <property type="match status" value="2"/>
</dbReference>
<evidence type="ECO:0000313" key="3">
    <source>
        <dbReference type="EMBL" id="PKC00505.1"/>
    </source>
</evidence>
<dbReference type="InterPro" id="IPR029071">
    <property type="entry name" value="Ubiquitin-like_domsf"/>
</dbReference>
<dbReference type="VEuPathDB" id="FungiDB:RhiirFUN_023912"/>
<reference evidence="2" key="5">
    <citation type="submission" date="2020-05" db="EMBL/GenBank/DDBJ databases">
        <authorList>
            <person name="Rincon C."/>
            <person name="Sanders R I."/>
            <person name="Robbins C."/>
            <person name="Chaturvedi A."/>
        </authorList>
    </citation>
    <scope>NUCLEOTIDE SEQUENCE</scope>
    <source>
        <strain evidence="2">CHB12</strain>
    </source>
</reference>
<dbReference type="EMBL" id="LLXH01000311">
    <property type="protein sequence ID" value="PKC68826.1"/>
    <property type="molecule type" value="Genomic_DNA"/>
</dbReference>
<dbReference type="SUPFAM" id="SSF54236">
    <property type="entry name" value="Ubiquitin-like"/>
    <property type="match status" value="1"/>
</dbReference>
<dbReference type="PANTHER" id="PTHR10666">
    <property type="entry name" value="UBIQUITIN"/>
    <property type="match status" value="1"/>
</dbReference>
<comment type="caution">
    <text evidence="4">The sequence shown here is derived from an EMBL/GenBank/DDBJ whole genome shotgun (WGS) entry which is preliminary data.</text>
</comment>
<dbReference type="PROSITE" id="PS50053">
    <property type="entry name" value="UBIQUITIN_2"/>
    <property type="match status" value="1"/>
</dbReference>
<proteinExistence type="predicted"/>
<dbReference type="PRINTS" id="PR00348">
    <property type="entry name" value="UBIQUITIN"/>
</dbReference>
<accession>A0A2I1EQE2</accession>
<dbReference type="AlphaFoldDB" id="A0A2I1EQE2"/>
<evidence type="ECO:0000313" key="6">
    <source>
        <dbReference type="Proteomes" id="UP000232722"/>
    </source>
</evidence>
<reference evidence="4 5" key="3">
    <citation type="submission" date="2017-10" db="EMBL/GenBank/DDBJ databases">
        <title>Extensive intraspecific genome diversity in a model arbuscular mycorrhizal fungus.</title>
        <authorList>
            <person name="Chen E.C.H."/>
            <person name="Morin E."/>
            <person name="Baudet D."/>
            <person name="Noel J."/>
            <person name="Ndikumana S."/>
            <person name="Charron P."/>
            <person name="St-Onge C."/>
            <person name="Giorgi J."/>
            <person name="Grigoriev I.V."/>
            <person name="Roux C."/>
            <person name="Martin F.M."/>
            <person name="Corradi N."/>
        </authorList>
    </citation>
    <scope>NUCLEOTIDE SEQUENCE [LARGE SCALE GENOMIC DNA]</scope>
    <source>
        <strain evidence="4 5">A1</strain>
    </source>
</reference>
<dbReference type="Proteomes" id="UP000232722">
    <property type="component" value="Unassembled WGS sequence"/>
</dbReference>
<dbReference type="VEuPathDB" id="FungiDB:FUN_003009"/>
<feature type="domain" description="Ubiquitin-like" evidence="1">
    <location>
        <begin position="5"/>
        <end position="81"/>
    </location>
</feature>
<dbReference type="Pfam" id="PF00240">
    <property type="entry name" value="ubiquitin"/>
    <property type="match status" value="1"/>
</dbReference>
<dbReference type="InterPro" id="IPR019956">
    <property type="entry name" value="Ubiquitin_dom"/>
</dbReference>